<dbReference type="EMBL" id="VSSQ01059884">
    <property type="protein sequence ID" value="MPN13388.1"/>
    <property type="molecule type" value="Genomic_DNA"/>
</dbReference>
<gene>
    <name evidence="1" type="ORF">SDC9_160709</name>
</gene>
<sequence>MAGDEHRLVAHGPQALRNRVDQLLVVALGEIRAADAASEQHVAHKRPVDLRRVEDHVPGRVAGAVAHVQRLVADLHRVAIVQPARGRERQRGREVEHLALLRQPVDPELVALLGADDRQMQLLRQLARAPRMIDMRMREPQRLQIQTQPLHLAQQHIQIPTWIDDGRILGDIAPDDGRVLLKGRDGDCEVLEHGVMWLSVLGEM</sequence>
<organism evidence="1">
    <name type="scientific">bioreactor metagenome</name>
    <dbReference type="NCBI Taxonomy" id="1076179"/>
    <lineage>
        <taxon>unclassified sequences</taxon>
        <taxon>metagenomes</taxon>
        <taxon>ecological metagenomes</taxon>
    </lineage>
</organism>
<dbReference type="AlphaFoldDB" id="A0A645FG76"/>
<accession>A0A645FG76</accession>
<comment type="caution">
    <text evidence="1">The sequence shown here is derived from an EMBL/GenBank/DDBJ whole genome shotgun (WGS) entry which is preliminary data.</text>
</comment>
<evidence type="ECO:0000313" key="1">
    <source>
        <dbReference type="EMBL" id="MPN13388.1"/>
    </source>
</evidence>
<name>A0A645FG76_9ZZZZ</name>
<protein>
    <submittedName>
        <fullName evidence="1">Uncharacterized protein</fullName>
    </submittedName>
</protein>
<proteinExistence type="predicted"/>
<reference evidence="1" key="1">
    <citation type="submission" date="2019-08" db="EMBL/GenBank/DDBJ databases">
        <authorList>
            <person name="Kucharzyk K."/>
            <person name="Murdoch R.W."/>
            <person name="Higgins S."/>
            <person name="Loffler F."/>
        </authorList>
    </citation>
    <scope>NUCLEOTIDE SEQUENCE</scope>
</reference>